<organism evidence="2 3">
    <name type="scientific">Sus scrofa</name>
    <name type="common">Pig</name>
    <dbReference type="NCBI Taxonomy" id="9823"/>
    <lineage>
        <taxon>Eukaryota</taxon>
        <taxon>Metazoa</taxon>
        <taxon>Chordata</taxon>
        <taxon>Craniata</taxon>
        <taxon>Vertebrata</taxon>
        <taxon>Euteleostomi</taxon>
        <taxon>Mammalia</taxon>
        <taxon>Eutheria</taxon>
        <taxon>Laurasiatheria</taxon>
        <taxon>Artiodactyla</taxon>
        <taxon>Suina</taxon>
        <taxon>Suidae</taxon>
        <taxon>Sus</taxon>
    </lineage>
</organism>
<protein>
    <submittedName>
        <fullName evidence="2">Uncharacterized protein</fullName>
    </submittedName>
</protein>
<dbReference type="Ensembl" id="ENSSSCT00070031409.1">
    <property type="protein sequence ID" value="ENSSSCP00070026180.1"/>
    <property type="gene ID" value="ENSSSCG00070015998.1"/>
</dbReference>
<evidence type="ECO:0000256" key="1">
    <source>
        <dbReference type="SAM" id="MobiDB-lite"/>
    </source>
</evidence>
<evidence type="ECO:0000313" key="3">
    <source>
        <dbReference type="Proteomes" id="UP000314985"/>
    </source>
</evidence>
<reference evidence="2" key="2">
    <citation type="submission" date="2025-08" db="UniProtKB">
        <authorList>
            <consortium name="Ensembl"/>
        </authorList>
    </citation>
    <scope>IDENTIFICATION</scope>
</reference>
<feature type="region of interest" description="Disordered" evidence="1">
    <location>
        <begin position="1"/>
        <end position="20"/>
    </location>
</feature>
<proteinExistence type="predicted"/>
<reference evidence="2 3" key="1">
    <citation type="submission" date="2017-08" db="EMBL/GenBank/DDBJ databases">
        <title>USMARCv1.0.</title>
        <authorList>
            <person name="Hannum G.I."/>
            <person name="Koren S."/>
            <person name="Schroeder S.G."/>
            <person name="Chin S.C."/>
            <person name="Nonneman D.J."/>
            <person name="Becker S.A."/>
            <person name="Rosen B.D."/>
            <person name="Bickhart D.M."/>
            <person name="Putnam N.H."/>
            <person name="Green R.E."/>
            <person name="Tuggle C.K."/>
            <person name="Liu H."/>
            <person name="Rohrer G.A."/>
            <person name="Warr A."/>
            <person name="Hall R."/>
            <person name="Kim K."/>
            <person name="Hume D.A."/>
            <person name="Talbot R."/>
            <person name="Chow W."/>
            <person name="Howe K."/>
            <person name="Schwartz A.S."/>
            <person name="Watson M."/>
            <person name="Archibald A.L."/>
            <person name="Phillippy A.M."/>
            <person name="Smith T.P.L."/>
        </authorList>
    </citation>
    <scope>NUCLEOTIDE SEQUENCE [LARGE SCALE GENOMIC DNA]</scope>
</reference>
<dbReference type="Proteomes" id="UP000314985">
    <property type="component" value="Chromosome 10"/>
</dbReference>
<dbReference type="PROSITE" id="PS51257">
    <property type="entry name" value="PROKAR_LIPOPROTEIN"/>
    <property type="match status" value="1"/>
</dbReference>
<name>A0A4X1UE51_PIG</name>
<accession>A0A4X1UE51</accession>
<evidence type="ECO:0000313" key="2">
    <source>
        <dbReference type="Ensembl" id="ENSSSCP00070026180.1"/>
    </source>
</evidence>
<dbReference type="AlphaFoldDB" id="A0A4X1UE51"/>
<sequence>MSHSLEKLEESWEKDQPEVDVSDRGISNMLTSAACVSLGRLLLLSPEELSTPQL</sequence>